<dbReference type="GO" id="GO:0005663">
    <property type="term" value="C:DNA replication factor C complex"/>
    <property type="evidence" value="ECO:0007669"/>
    <property type="project" value="TreeGrafter"/>
</dbReference>
<dbReference type="PANTHER" id="PTHR11669">
    <property type="entry name" value="REPLICATION FACTOR C / DNA POLYMERASE III GAMMA-TAU SUBUNIT"/>
    <property type="match status" value="1"/>
</dbReference>
<keyword evidence="5" id="KW-0067">ATP-binding</keyword>
<dbReference type="GO" id="GO:0005524">
    <property type="term" value="F:ATP binding"/>
    <property type="evidence" value="ECO:0007669"/>
    <property type="project" value="UniProtKB-KW"/>
</dbReference>
<dbReference type="Gene3D" id="3.40.50.300">
    <property type="entry name" value="P-loop containing nucleotide triphosphate hydrolases"/>
    <property type="match status" value="1"/>
</dbReference>
<dbReference type="SUPFAM" id="SSF48019">
    <property type="entry name" value="post-AAA+ oligomerization domain-like"/>
    <property type="match status" value="1"/>
</dbReference>
<evidence type="ECO:0000256" key="3">
    <source>
        <dbReference type="ARBA" id="ARBA00022705"/>
    </source>
</evidence>
<dbReference type="InterPro" id="IPR013748">
    <property type="entry name" value="Rep_factorC_C"/>
</dbReference>
<evidence type="ECO:0000259" key="7">
    <source>
        <dbReference type="SMART" id="SM00382"/>
    </source>
</evidence>
<dbReference type="GO" id="GO:0003689">
    <property type="term" value="F:DNA clamp loader activity"/>
    <property type="evidence" value="ECO:0007669"/>
    <property type="project" value="TreeGrafter"/>
</dbReference>
<dbReference type="GO" id="GO:0003677">
    <property type="term" value="F:DNA binding"/>
    <property type="evidence" value="ECO:0007669"/>
    <property type="project" value="InterPro"/>
</dbReference>
<comment type="similarity">
    <text evidence="1">Belongs to the activator 1 small subunits family. RfcS subfamily.</text>
</comment>
<dbReference type="InterPro" id="IPR003959">
    <property type="entry name" value="ATPase_AAA_core"/>
</dbReference>
<reference evidence="8 9" key="1">
    <citation type="journal article" date="2020" name="Nature">
        <title>Isolation of an archaeon at the prokaryote-eukaryote interface.</title>
        <authorList>
            <person name="Imachi H."/>
            <person name="Nobu M.K."/>
            <person name="Nakahara N."/>
            <person name="Morono Y."/>
            <person name="Ogawara M."/>
            <person name="Takaki Y."/>
            <person name="Takano Y."/>
            <person name="Uematsu K."/>
            <person name="Ikuta T."/>
            <person name="Ito M."/>
            <person name="Matsui Y."/>
            <person name="Miyazaki M."/>
            <person name="Murata K."/>
            <person name="Saito Y."/>
            <person name="Sakai S."/>
            <person name="Song C."/>
            <person name="Tasumi E."/>
            <person name="Yamanaka Y."/>
            <person name="Yamaguchi T."/>
            <person name="Kamagata Y."/>
            <person name="Tamaki H."/>
            <person name="Takai K."/>
        </authorList>
    </citation>
    <scope>NUCLEOTIDE SEQUENCE [LARGE SCALE GENOMIC DNA]</scope>
    <source>
        <strain evidence="8 9">MK-D1</strain>
    </source>
</reference>
<evidence type="ECO:0000256" key="5">
    <source>
        <dbReference type="ARBA" id="ARBA00022840"/>
    </source>
</evidence>
<sequence>MDKKYKDLRDIPWVEKYRPKHLNDIISQTLTVQSLRNFVEKKTLPHLIFAGPAGTGKTSTARSLINDFLQTENNRIPQDCMLEKNASDEVRMGKLDQIKNFVFHRGITNANHFKFVVLDEADNIPKAVQSAFRRIIEMAPPNVKFIFMCNFVEKIIDPVLSRCAIFRFYPLPRAGFDQNMKSIAKNEKIKVSKNVFDAIYYITLGDMRLAINLFQMIVALHEDETLDSIPINPDVVYEISGYLPQKKLDDLYKYCESLNYGEVLKILNTLQGFSSRGLFRQIMSKVLSSELNFPVRERLLTIIAEYDYRLSLSADPQIQINGFFANLISILGGTE</sequence>
<evidence type="ECO:0000256" key="1">
    <source>
        <dbReference type="ARBA" id="ARBA00009668"/>
    </source>
</evidence>
<reference evidence="8 9" key="2">
    <citation type="journal article" date="2024" name="Int. J. Syst. Evol. Microbiol.">
        <title>Promethearchaeum syntrophicum gen. nov., sp. nov., an anaerobic, obligately syntrophic archaeon, the first isolate of the lineage 'Asgard' archaea, and proposal of the new archaeal phylum Promethearchaeota phyl. nov. and kingdom Promethearchaeati regn. nov.</title>
        <authorList>
            <person name="Imachi H."/>
            <person name="Nobu M.K."/>
            <person name="Kato S."/>
            <person name="Takaki Y."/>
            <person name="Miyazaki M."/>
            <person name="Miyata M."/>
            <person name="Ogawara M."/>
            <person name="Saito Y."/>
            <person name="Sakai S."/>
            <person name="Tahara Y.O."/>
            <person name="Takano Y."/>
            <person name="Tasumi E."/>
            <person name="Uematsu K."/>
            <person name="Yoshimura T."/>
            <person name="Itoh T."/>
            <person name="Ohkuma M."/>
            <person name="Takai K."/>
        </authorList>
    </citation>
    <scope>NUCLEOTIDE SEQUENCE [LARGE SCALE GENOMIC DNA]</scope>
    <source>
        <strain evidence="8 9">MK-D1</strain>
    </source>
</reference>
<dbReference type="KEGG" id="psyt:DSAG12_01567"/>
<keyword evidence="3" id="KW-0235">DNA replication</keyword>
<organism evidence="8 9">
    <name type="scientific">Promethearchaeum syntrophicum</name>
    <dbReference type="NCBI Taxonomy" id="2594042"/>
    <lineage>
        <taxon>Archaea</taxon>
        <taxon>Promethearchaeati</taxon>
        <taxon>Promethearchaeota</taxon>
        <taxon>Promethearchaeia</taxon>
        <taxon>Promethearchaeales</taxon>
        <taxon>Promethearchaeaceae</taxon>
        <taxon>Promethearchaeum</taxon>
    </lineage>
</organism>
<keyword evidence="9" id="KW-1185">Reference proteome</keyword>
<protein>
    <recommendedName>
        <fullName evidence="2">Replication factor C small subunit</fullName>
    </recommendedName>
    <alternativeName>
        <fullName evidence="6">Clamp loader small subunit</fullName>
    </alternativeName>
</protein>
<dbReference type="Gene3D" id="1.20.272.10">
    <property type="match status" value="1"/>
</dbReference>
<dbReference type="InterPro" id="IPR050238">
    <property type="entry name" value="DNA_Rep/Repair_Clamp_Loader"/>
</dbReference>
<gene>
    <name evidence="8" type="ORF">DSAG12_01567</name>
</gene>
<dbReference type="RefSeq" id="WP_147662641.1">
    <property type="nucleotide sequence ID" value="NZ_CP042905.2"/>
</dbReference>
<dbReference type="OrthoDB" id="7928at2157"/>
<proteinExistence type="inferred from homology"/>
<dbReference type="InterPro" id="IPR027417">
    <property type="entry name" value="P-loop_NTPase"/>
</dbReference>
<evidence type="ECO:0000313" key="9">
    <source>
        <dbReference type="Proteomes" id="UP000321408"/>
    </source>
</evidence>
<evidence type="ECO:0000256" key="4">
    <source>
        <dbReference type="ARBA" id="ARBA00022741"/>
    </source>
</evidence>
<dbReference type="PANTHER" id="PTHR11669:SF20">
    <property type="entry name" value="REPLICATION FACTOR C SUBUNIT 4"/>
    <property type="match status" value="1"/>
</dbReference>
<dbReference type="SUPFAM" id="SSF52540">
    <property type="entry name" value="P-loop containing nucleoside triphosphate hydrolases"/>
    <property type="match status" value="1"/>
</dbReference>
<feature type="domain" description="AAA+ ATPase" evidence="7">
    <location>
        <begin position="43"/>
        <end position="173"/>
    </location>
</feature>
<dbReference type="Gene3D" id="1.10.8.60">
    <property type="match status" value="1"/>
</dbReference>
<dbReference type="GO" id="GO:0006281">
    <property type="term" value="P:DNA repair"/>
    <property type="evidence" value="ECO:0007669"/>
    <property type="project" value="TreeGrafter"/>
</dbReference>
<evidence type="ECO:0000256" key="6">
    <source>
        <dbReference type="ARBA" id="ARBA00031749"/>
    </source>
</evidence>
<dbReference type="CDD" id="cd18140">
    <property type="entry name" value="HLD_clamp_RFC"/>
    <property type="match status" value="1"/>
</dbReference>
<dbReference type="EMBL" id="CP042905">
    <property type="protein sequence ID" value="QEE15740.1"/>
    <property type="molecule type" value="Genomic_DNA"/>
</dbReference>
<dbReference type="AlphaFoldDB" id="A0A5B9DAG3"/>
<dbReference type="GO" id="GO:0016887">
    <property type="term" value="F:ATP hydrolysis activity"/>
    <property type="evidence" value="ECO:0007669"/>
    <property type="project" value="InterPro"/>
</dbReference>
<dbReference type="SMART" id="SM00382">
    <property type="entry name" value="AAA"/>
    <property type="match status" value="1"/>
</dbReference>
<evidence type="ECO:0000256" key="2">
    <source>
        <dbReference type="ARBA" id="ARBA00014164"/>
    </source>
</evidence>
<accession>A0A5B9DAG3</accession>
<dbReference type="Pfam" id="PF08542">
    <property type="entry name" value="Rep_fac_C"/>
    <property type="match status" value="1"/>
</dbReference>
<dbReference type="InterPro" id="IPR008921">
    <property type="entry name" value="DNA_pol3_clamp-load_cplx_C"/>
</dbReference>
<dbReference type="GO" id="GO:0006261">
    <property type="term" value="P:DNA-templated DNA replication"/>
    <property type="evidence" value="ECO:0007669"/>
    <property type="project" value="TreeGrafter"/>
</dbReference>
<name>A0A5B9DAG3_9ARCH</name>
<dbReference type="Proteomes" id="UP000321408">
    <property type="component" value="Chromosome"/>
</dbReference>
<evidence type="ECO:0000313" key="8">
    <source>
        <dbReference type="EMBL" id="QEE15740.1"/>
    </source>
</evidence>
<dbReference type="GeneID" id="41329561"/>
<dbReference type="InterPro" id="IPR047854">
    <property type="entry name" value="RFC_lid"/>
</dbReference>
<dbReference type="CDD" id="cd00009">
    <property type="entry name" value="AAA"/>
    <property type="match status" value="1"/>
</dbReference>
<dbReference type="Pfam" id="PF00004">
    <property type="entry name" value="AAA"/>
    <property type="match status" value="1"/>
</dbReference>
<dbReference type="InterPro" id="IPR003593">
    <property type="entry name" value="AAA+_ATPase"/>
</dbReference>
<keyword evidence="4" id="KW-0547">Nucleotide-binding</keyword>